<reference evidence="2 3" key="1">
    <citation type="submission" date="2024-02" db="EMBL/GenBank/DDBJ databases">
        <title>A draft genome for the cacao thread blight pathogen Marasmius crinis-equi.</title>
        <authorList>
            <person name="Cohen S.P."/>
            <person name="Baruah I.K."/>
            <person name="Amoako-Attah I."/>
            <person name="Bukari Y."/>
            <person name="Meinhardt L.W."/>
            <person name="Bailey B.A."/>
        </authorList>
    </citation>
    <scope>NUCLEOTIDE SEQUENCE [LARGE SCALE GENOMIC DNA]</scope>
    <source>
        <strain evidence="2 3">GH-76</strain>
    </source>
</reference>
<comment type="caution">
    <text evidence="2">The sequence shown here is derived from an EMBL/GenBank/DDBJ whole genome shotgun (WGS) entry which is preliminary data.</text>
</comment>
<gene>
    <name evidence="2" type="ORF">V5O48_016171</name>
</gene>
<dbReference type="EMBL" id="JBAHYK010002099">
    <property type="protein sequence ID" value="KAL0565851.1"/>
    <property type="molecule type" value="Genomic_DNA"/>
</dbReference>
<evidence type="ECO:0000256" key="1">
    <source>
        <dbReference type="SAM" id="MobiDB-lite"/>
    </source>
</evidence>
<feature type="region of interest" description="Disordered" evidence="1">
    <location>
        <begin position="40"/>
        <end position="61"/>
    </location>
</feature>
<evidence type="ECO:0000313" key="2">
    <source>
        <dbReference type="EMBL" id="KAL0565851.1"/>
    </source>
</evidence>
<feature type="region of interest" description="Disordered" evidence="1">
    <location>
        <begin position="182"/>
        <end position="201"/>
    </location>
</feature>
<feature type="region of interest" description="Disordered" evidence="1">
    <location>
        <begin position="213"/>
        <end position="270"/>
    </location>
</feature>
<feature type="compositionally biased region" description="Polar residues" evidence="1">
    <location>
        <begin position="40"/>
        <end position="60"/>
    </location>
</feature>
<feature type="region of interest" description="Disordered" evidence="1">
    <location>
        <begin position="100"/>
        <end position="119"/>
    </location>
</feature>
<keyword evidence="3" id="KW-1185">Reference proteome</keyword>
<feature type="compositionally biased region" description="Basic and acidic residues" evidence="1">
    <location>
        <begin position="186"/>
        <end position="195"/>
    </location>
</feature>
<evidence type="ECO:0000313" key="3">
    <source>
        <dbReference type="Proteomes" id="UP001465976"/>
    </source>
</evidence>
<accession>A0ABR3ESS5</accession>
<sequence>MTSPPQPYSAVSTYPTTESTVPECLLTSMEHAHAAVSQLGSSTSHKVSASGSNTILSDPTNELELGDHHSGYHRSNSQFAALRSFNDQLLHAGASATLGTPIYPHTHPPRSDSSFEGLPSDSTGVSAYASDYPDLGTFYSDLQTSRFVPLASVLSLGPSAACPLPTLDYSNTSEKSWEWNTAETSSLKRKERETSGLDSFLEGNAKHARLVETDESGTTHAQQAGCGGYSETSEGDRAGGSPGRQLYEFTEGVGGPDVQMSESEDENTRLREENKRLMRMLERLGSNRVV</sequence>
<name>A0ABR3ESS5_9AGAR</name>
<organism evidence="2 3">
    <name type="scientific">Marasmius crinis-equi</name>
    <dbReference type="NCBI Taxonomy" id="585013"/>
    <lineage>
        <taxon>Eukaryota</taxon>
        <taxon>Fungi</taxon>
        <taxon>Dikarya</taxon>
        <taxon>Basidiomycota</taxon>
        <taxon>Agaricomycotina</taxon>
        <taxon>Agaricomycetes</taxon>
        <taxon>Agaricomycetidae</taxon>
        <taxon>Agaricales</taxon>
        <taxon>Marasmiineae</taxon>
        <taxon>Marasmiaceae</taxon>
        <taxon>Marasmius</taxon>
    </lineage>
</organism>
<proteinExistence type="predicted"/>
<protein>
    <submittedName>
        <fullName evidence="2">Uncharacterized protein</fullName>
    </submittedName>
</protein>
<dbReference type="Proteomes" id="UP001465976">
    <property type="component" value="Unassembled WGS sequence"/>
</dbReference>